<evidence type="ECO:0000256" key="8">
    <source>
        <dbReference type="ARBA" id="ARBA00023274"/>
    </source>
</evidence>
<dbReference type="SUPFAM" id="SSF50193">
    <property type="entry name" value="Ribosomal protein L14"/>
    <property type="match status" value="1"/>
</dbReference>
<keyword evidence="8" id="KW-0687">Ribonucleoprotein</keyword>
<evidence type="ECO:0000256" key="1">
    <source>
        <dbReference type="ARBA" id="ARBA00004173"/>
    </source>
</evidence>
<comment type="similarity">
    <text evidence="3">Belongs to the universal ribosomal protein uL14 family.</text>
</comment>
<organism evidence="13 14">
    <name type="scientific">Clonorchis sinensis</name>
    <name type="common">Chinese liver fluke</name>
    <dbReference type="NCBI Taxonomy" id="79923"/>
    <lineage>
        <taxon>Eukaryota</taxon>
        <taxon>Metazoa</taxon>
        <taxon>Spiralia</taxon>
        <taxon>Lophotrochozoa</taxon>
        <taxon>Platyhelminthes</taxon>
        <taxon>Trematoda</taxon>
        <taxon>Digenea</taxon>
        <taxon>Opisthorchiida</taxon>
        <taxon>Opisthorchiata</taxon>
        <taxon>Opisthorchiidae</taxon>
        <taxon>Clonorchis</taxon>
    </lineage>
</organism>
<keyword evidence="14" id="KW-1185">Reference proteome</keyword>
<dbReference type="Pfam" id="PF01084">
    <property type="entry name" value="Ribosomal_S18"/>
    <property type="match status" value="1"/>
</dbReference>
<dbReference type="HAMAP" id="MF_01367">
    <property type="entry name" value="Ribosomal_uL14"/>
    <property type="match status" value="1"/>
</dbReference>
<dbReference type="GO" id="GO:0032543">
    <property type="term" value="P:mitochondrial translation"/>
    <property type="evidence" value="ECO:0007669"/>
    <property type="project" value="InterPro"/>
</dbReference>
<dbReference type="Gene3D" id="2.40.150.20">
    <property type="entry name" value="Ribosomal protein L14"/>
    <property type="match status" value="1"/>
</dbReference>
<keyword evidence="7" id="KW-0496">Mitochondrion</keyword>
<evidence type="ECO:0000313" key="13">
    <source>
        <dbReference type="EMBL" id="GAA52576.1"/>
    </source>
</evidence>
<dbReference type="AlphaFoldDB" id="G7YHZ3"/>
<evidence type="ECO:0000256" key="7">
    <source>
        <dbReference type="ARBA" id="ARBA00023128"/>
    </source>
</evidence>
<proteinExistence type="inferred from homology"/>
<keyword evidence="5" id="KW-0809">Transit peptide</keyword>
<comment type="subcellular location">
    <subcellularLocation>
        <location evidence="1">Mitochondrion</location>
    </subcellularLocation>
</comment>
<dbReference type="GO" id="GO:0005739">
    <property type="term" value="C:mitochondrion"/>
    <property type="evidence" value="ECO:0007669"/>
    <property type="project" value="UniProtKB-SubCell"/>
</dbReference>
<feature type="region of interest" description="Disordered" evidence="12">
    <location>
        <begin position="50"/>
        <end position="78"/>
    </location>
</feature>
<evidence type="ECO:0000313" key="14">
    <source>
        <dbReference type="Proteomes" id="UP000008909"/>
    </source>
</evidence>
<gene>
    <name evidence="13" type="ORF">CLF_108384</name>
</gene>
<dbReference type="GO" id="GO:1990904">
    <property type="term" value="C:ribonucleoprotein complex"/>
    <property type="evidence" value="ECO:0007669"/>
    <property type="project" value="UniProtKB-KW"/>
</dbReference>
<evidence type="ECO:0000256" key="12">
    <source>
        <dbReference type="SAM" id="MobiDB-lite"/>
    </source>
</evidence>
<feature type="compositionally biased region" description="Polar residues" evidence="12">
    <location>
        <begin position="69"/>
        <end position="78"/>
    </location>
</feature>
<reference key="2">
    <citation type="submission" date="2011-10" db="EMBL/GenBank/DDBJ databases">
        <title>The genome and transcriptome sequence of Clonorchis sinensis provide insights into the carcinogenic liver fluke.</title>
        <authorList>
            <person name="Wang X."/>
            <person name="Huang Y."/>
            <person name="Chen W."/>
            <person name="Liu H."/>
            <person name="Guo L."/>
            <person name="Chen Y."/>
            <person name="Luo F."/>
            <person name="Zhou W."/>
            <person name="Sun J."/>
            <person name="Mao Q."/>
            <person name="Liang P."/>
            <person name="Zhou C."/>
            <person name="Tian Y."/>
            <person name="Men J."/>
            <person name="Lv X."/>
            <person name="Huang L."/>
            <person name="Zhou J."/>
            <person name="Hu Y."/>
            <person name="Li R."/>
            <person name="Zhang F."/>
            <person name="Lei H."/>
            <person name="Li X."/>
            <person name="Hu X."/>
            <person name="Liang C."/>
            <person name="Xu J."/>
            <person name="Wu Z."/>
            <person name="Yu X."/>
        </authorList>
    </citation>
    <scope>NUCLEOTIDE SEQUENCE</scope>
    <source>
        <strain>Henan</strain>
    </source>
</reference>
<dbReference type="Pfam" id="PF00238">
    <property type="entry name" value="Ribosomal_L14"/>
    <property type="match status" value="1"/>
</dbReference>
<dbReference type="SMART" id="SM01374">
    <property type="entry name" value="Ribosomal_L14"/>
    <property type="match status" value="1"/>
</dbReference>
<dbReference type="EMBL" id="DF143317">
    <property type="protein sequence ID" value="GAA52576.1"/>
    <property type="molecule type" value="Genomic_DNA"/>
</dbReference>
<evidence type="ECO:0000256" key="9">
    <source>
        <dbReference type="ARBA" id="ARBA00032055"/>
    </source>
</evidence>
<dbReference type="Proteomes" id="UP000008909">
    <property type="component" value="Unassembled WGS sequence"/>
</dbReference>
<dbReference type="Gene3D" id="4.10.640.10">
    <property type="entry name" value="Ribosomal protein S18"/>
    <property type="match status" value="1"/>
</dbReference>
<evidence type="ECO:0000256" key="4">
    <source>
        <dbReference type="ARBA" id="ARBA00022553"/>
    </source>
</evidence>
<protein>
    <recommendedName>
        <fullName evidence="10">Small ribosomal subunit protein mS40</fullName>
    </recommendedName>
    <alternativeName>
        <fullName evidence="9">28S ribosomal protein S18-2, mitochondrial</fullName>
    </alternativeName>
    <alternativeName>
        <fullName evidence="11">28S ribosomal protein S18b, mitochondrial</fullName>
    </alternativeName>
</protein>
<keyword evidence="6 13" id="KW-0689">Ribosomal protein</keyword>
<dbReference type="GO" id="GO:0003735">
    <property type="term" value="F:structural constituent of ribosome"/>
    <property type="evidence" value="ECO:0007669"/>
    <property type="project" value="InterPro"/>
</dbReference>
<evidence type="ECO:0000256" key="5">
    <source>
        <dbReference type="ARBA" id="ARBA00022946"/>
    </source>
</evidence>
<evidence type="ECO:0000256" key="3">
    <source>
        <dbReference type="ARBA" id="ARBA00010745"/>
    </source>
</evidence>
<dbReference type="InterPro" id="IPR001648">
    <property type="entry name" value="Ribosomal_bS18"/>
</dbReference>
<name>G7YHZ3_CLOSI</name>
<dbReference type="GO" id="GO:0005840">
    <property type="term" value="C:ribosome"/>
    <property type="evidence" value="ECO:0007669"/>
    <property type="project" value="UniProtKB-KW"/>
</dbReference>
<dbReference type="InterPro" id="IPR000218">
    <property type="entry name" value="Ribosomal_uL14"/>
</dbReference>
<reference evidence="13" key="1">
    <citation type="journal article" date="2011" name="Genome Biol.">
        <title>The draft genome of the carcinogenic human liver fluke Clonorchis sinensis.</title>
        <authorList>
            <person name="Wang X."/>
            <person name="Chen W."/>
            <person name="Huang Y."/>
            <person name="Sun J."/>
            <person name="Men J."/>
            <person name="Liu H."/>
            <person name="Luo F."/>
            <person name="Guo L."/>
            <person name="Lv X."/>
            <person name="Deng C."/>
            <person name="Zhou C."/>
            <person name="Fan Y."/>
            <person name="Li X."/>
            <person name="Huang L."/>
            <person name="Hu Y."/>
            <person name="Liang C."/>
            <person name="Hu X."/>
            <person name="Xu J."/>
            <person name="Yu X."/>
        </authorList>
    </citation>
    <scope>NUCLEOTIDE SEQUENCE [LARGE SCALE GENOMIC DNA]</scope>
    <source>
        <strain evidence="13">Henan</strain>
    </source>
</reference>
<dbReference type="InterPro" id="IPR040054">
    <property type="entry name" value="MRPS18B"/>
</dbReference>
<dbReference type="SUPFAM" id="SSF46911">
    <property type="entry name" value="Ribosomal protein S18"/>
    <property type="match status" value="1"/>
</dbReference>
<evidence type="ECO:0000256" key="11">
    <source>
        <dbReference type="ARBA" id="ARBA00035515"/>
    </source>
</evidence>
<dbReference type="PANTHER" id="PTHR13329">
    <property type="entry name" value="MITOCHONDRIAL RIBOSOMAL PROTEIN S18B"/>
    <property type="match status" value="1"/>
</dbReference>
<comment type="similarity">
    <text evidence="2">Belongs to the bacterial ribosomal protein bS18 family. Mitochondrion-specific ribosomal protein mS40 subfamily.</text>
</comment>
<dbReference type="PANTHER" id="PTHR13329:SF2">
    <property type="entry name" value="SMALL RIBOSOMAL SUBUNIT PROTEIN MS40"/>
    <property type="match status" value="1"/>
</dbReference>
<feature type="compositionally biased region" description="Low complexity" evidence="12">
    <location>
        <begin position="50"/>
        <end position="59"/>
    </location>
</feature>
<sequence length="483" mass="53971">MFRIATSPLLLRPLALKSLNTSCTMWASQIKPHTVTSCVPTTLTSTVRLSSGSTRSSSVAEDEIDSPDIESSPTVDKQSMTNLRKNYKGKLYTPVDLSTSLDYMNSEVYLNIYQGKPVWFYYRRNFKGHFPPPRTRPNCVVSWLVSSNPCPICRDEYLILDYRNTELLRQFLNPITLEILETSRTGLCQHQHKKLLLEIAKAQDLGTIETWLPFHLYDYSEYYSYLPKEQLNELLRVSGCGPQNIMDDRGSLDVTHASSADLAELPVNLQNLLGSIELIPRASLGQPPPPETKIIPPKIPNRYKMEEDHKALVAKRRKTSVNVGHGPLCFVAPQTRLRVVDNSAWSNIAPAIGDAKKRQANVKTDSRSTTTQTGTDVHSMLMSLNKSFAPKPALCIRVYTHNNKGKIGDKVLVAVGGQKKKGWIVGTRQQSRNGWPRFESNNIVLVDDEGNPLGTRILVPVPAKLRSLSGDISKILSIATTFV</sequence>
<evidence type="ECO:0000256" key="10">
    <source>
        <dbReference type="ARBA" id="ARBA00035130"/>
    </source>
</evidence>
<dbReference type="CDD" id="cd00337">
    <property type="entry name" value="Ribosomal_uL14"/>
    <property type="match status" value="1"/>
</dbReference>
<evidence type="ECO:0000256" key="6">
    <source>
        <dbReference type="ARBA" id="ARBA00022980"/>
    </source>
</evidence>
<dbReference type="InterPro" id="IPR036870">
    <property type="entry name" value="Ribosomal_bS18_sf"/>
</dbReference>
<accession>G7YHZ3</accession>
<dbReference type="InterPro" id="IPR036853">
    <property type="entry name" value="Ribosomal_uL14_sf"/>
</dbReference>
<evidence type="ECO:0000256" key="2">
    <source>
        <dbReference type="ARBA" id="ARBA00006136"/>
    </source>
</evidence>
<keyword evidence="4" id="KW-0597">Phosphoprotein</keyword>